<sequence>MNTDITIRWAELDDAQALLNIYAPYVRETAITFEYTVPTLLEFKQRMQKTMMKYPYLVAVRGAEILGYAYASEFKNRAAYDWAVETTIYVKQHSRQSGVGKKLYQALEAVLKKQNITNLYACIAYPNPGSIGFHEHLGYQTIGHFSKCGYKLETWYDMIWMEKMIAAHGIKPEPFIRIGDLTKNEKWKPEIIKNSKS</sequence>
<evidence type="ECO:0000313" key="7">
    <source>
        <dbReference type="Proteomes" id="UP001163550"/>
    </source>
</evidence>
<dbReference type="InterPro" id="IPR000182">
    <property type="entry name" value="GNAT_dom"/>
</dbReference>
<dbReference type="Gene3D" id="3.40.630.30">
    <property type="match status" value="1"/>
</dbReference>
<dbReference type="PROSITE" id="PS51186">
    <property type="entry name" value="GNAT"/>
    <property type="match status" value="1"/>
</dbReference>
<gene>
    <name evidence="4" type="primary">pat</name>
    <name evidence="4" type="ORF">ACWI_14880</name>
    <name evidence="5" type="ORF">LNN31_17690</name>
</gene>
<dbReference type="Proteomes" id="UP000176244">
    <property type="component" value="Unassembled WGS sequence"/>
</dbReference>
<keyword evidence="2 4" id="KW-0012">Acyltransferase</keyword>
<dbReference type="CDD" id="cd04301">
    <property type="entry name" value="NAT_SF"/>
    <property type="match status" value="1"/>
</dbReference>
<dbReference type="RefSeq" id="WP_070370809.1">
    <property type="nucleotide sequence ID" value="NZ_CABIIK010000005.1"/>
</dbReference>
<dbReference type="PANTHER" id="PTHR43072:SF23">
    <property type="entry name" value="UPF0039 PROTEIN C11D3.02C"/>
    <property type="match status" value="1"/>
</dbReference>
<keyword evidence="7" id="KW-1185">Reference proteome</keyword>
<dbReference type="EMBL" id="CP087994">
    <property type="protein sequence ID" value="UYO62591.1"/>
    <property type="molecule type" value="Genomic_DNA"/>
</dbReference>
<evidence type="ECO:0000313" key="4">
    <source>
        <dbReference type="EMBL" id="OFV70902.1"/>
    </source>
</evidence>
<dbReference type="PANTHER" id="PTHR43072">
    <property type="entry name" value="N-ACETYLTRANSFERASE"/>
    <property type="match status" value="1"/>
</dbReference>
<evidence type="ECO:0000256" key="2">
    <source>
        <dbReference type="ARBA" id="ARBA00023315"/>
    </source>
</evidence>
<dbReference type="GO" id="GO:0102971">
    <property type="term" value="F:phosphinothricin N-acetyltransferase activity"/>
    <property type="evidence" value="ECO:0007669"/>
    <property type="project" value="UniProtKB-EC"/>
</dbReference>
<dbReference type="InterPro" id="IPR016181">
    <property type="entry name" value="Acyl_CoA_acyltransferase"/>
</dbReference>
<dbReference type="OrthoDB" id="9798006at2"/>
<dbReference type="SUPFAM" id="SSF55729">
    <property type="entry name" value="Acyl-CoA N-acyltransferases (Nat)"/>
    <property type="match status" value="1"/>
</dbReference>
<name>A0A1F2PJ70_9FIRM</name>
<organism evidence="4 6">
    <name type="scientific">Acetobacterium wieringae</name>
    <dbReference type="NCBI Taxonomy" id="52694"/>
    <lineage>
        <taxon>Bacteria</taxon>
        <taxon>Bacillati</taxon>
        <taxon>Bacillota</taxon>
        <taxon>Clostridia</taxon>
        <taxon>Eubacteriales</taxon>
        <taxon>Eubacteriaceae</taxon>
        <taxon>Acetobacterium</taxon>
    </lineage>
</organism>
<dbReference type="Pfam" id="PF13420">
    <property type="entry name" value="Acetyltransf_4"/>
    <property type="match status" value="1"/>
</dbReference>
<accession>A0A1F2PJ70</accession>
<feature type="domain" description="N-acetyltransferase" evidence="3">
    <location>
        <begin position="5"/>
        <end position="166"/>
    </location>
</feature>
<evidence type="ECO:0000313" key="6">
    <source>
        <dbReference type="Proteomes" id="UP000176244"/>
    </source>
</evidence>
<evidence type="ECO:0000313" key="5">
    <source>
        <dbReference type="EMBL" id="UYO62591.1"/>
    </source>
</evidence>
<dbReference type="AlphaFoldDB" id="A0A1F2PJ70"/>
<dbReference type="EC" id="2.3.1.183" evidence="4"/>
<reference evidence="4 6" key="1">
    <citation type="submission" date="2015-09" db="EMBL/GenBank/DDBJ databases">
        <title>Genome sequence of Acetobacterium wieringae DSM 1911.</title>
        <authorList>
            <person name="Poehlein A."/>
            <person name="Bengelsdorf F.R."/>
            <person name="Schiel-Bengelsdorf B."/>
            <person name="Duerre P."/>
            <person name="Daniel R."/>
        </authorList>
    </citation>
    <scope>NUCLEOTIDE SEQUENCE [LARGE SCALE GENOMIC DNA]</scope>
    <source>
        <strain evidence="4 6">DSM 1911</strain>
    </source>
</reference>
<dbReference type="EMBL" id="LKEU01000027">
    <property type="protein sequence ID" value="OFV70902.1"/>
    <property type="molecule type" value="Genomic_DNA"/>
</dbReference>
<evidence type="ECO:0000256" key="1">
    <source>
        <dbReference type="ARBA" id="ARBA00022679"/>
    </source>
</evidence>
<dbReference type="Proteomes" id="UP001163550">
    <property type="component" value="Chromosome"/>
</dbReference>
<evidence type="ECO:0000259" key="3">
    <source>
        <dbReference type="PROSITE" id="PS51186"/>
    </source>
</evidence>
<reference evidence="5" key="2">
    <citation type="submission" date="2021-11" db="EMBL/GenBank/DDBJ databases">
        <title>Isoprene-degrading acetogen.</title>
        <authorList>
            <person name="Yang Y."/>
            <person name="Jin H."/>
            <person name="Yan J."/>
        </authorList>
    </citation>
    <scope>NUCLEOTIDE SEQUENCE</scope>
    <source>
        <strain evidence="5">Berkeley</strain>
    </source>
</reference>
<proteinExistence type="predicted"/>
<protein>
    <submittedName>
        <fullName evidence="5">N-acetyltransferase family protein</fullName>
    </submittedName>
    <submittedName>
        <fullName evidence="4">Phosphinothricin N-acetyltransferase</fullName>
        <ecNumber evidence="4">2.3.1.183</ecNumber>
    </submittedName>
</protein>
<dbReference type="STRING" id="52694.ACWI_14880"/>
<keyword evidence="1 4" id="KW-0808">Transferase</keyword>